<evidence type="ECO:0000313" key="2">
    <source>
        <dbReference type="EMBL" id="EFA43562.1"/>
    </source>
</evidence>
<dbReference type="eggNOG" id="COG1670">
    <property type="taxonomic scope" value="Bacteria"/>
</dbReference>
<dbReference type="PANTHER" id="PTHR43415">
    <property type="entry name" value="SPERMIDINE N(1)-ACETYLTRANSFERASE"/>
    <property type="match status" value="1"/>
</dbReference>
<sequence length="170" mass="19507">MKDLPEVTLRALEPEDLDMLYLIENDPELWDVGVTNVPYSRFALREYIASASGNIYVDGQVRLMICNTQGEAVGVVDLVNFNPQHNRAEVGIVIQTPYRSKGYGMAALHQLISYSRKTLHLHQLYALVNENNNRSIQVFERVGFQRSAELRDWLYDGSRYNNVVVLNYIL</sequence>
<dbReference type="InterPro" id="IPR000182">
    <property type="entry name" value="GNAT_dom"/>
</dbReference>
<proteinExistence type="predicted"/>
<keyword evidence="2" id="KW-0808">Transferase</keyword>
<dbReference type="SUPFAM" id="SSF55729">
    <property type="entry name" value="Acyl-CoA N-acyltransferases (Nat)"/>
    <property type="match status" value="1"/>
</dbReference>
<dbReference type="Gene3D" id="3.40.630.30">
    <property type="match status" value="1"/>
</dbReference>
<organism evidence="2 3">
    <name type="scientific">Hallella bergensis DSM 17361</name>
    <dbReference type="NCBI Taxonomy" id="585502"/>
    <lineage>
        <taxon>Bacteria</taxon>
        <taxon>Pseudomonadati</taxon>
        <taxon>Bacteroidota</taxon>
        <taxon>Bacteroidia</taxon>
        <taxon>Bacteroidales</taxon>
        <taxon>Prevotellaceae</taxon>
        <taxon>Hallella</taxon>
    </lineage>
</organism>
<evidence type="ECO:0000259" key="1">
    <source>
        <dbReference type="PROSITE" id="PS51186"/>
    </source>
</evidence>
<dbReference type="HOGENOM" id="CLU_013985_3_2_10"/>
<dbReference type="RefSeq" id="WP_007174155.1">
    <property type="nucleotide sequence ID" value="NZ_GG704781.1"/>
</dbReference>
<dbReference type="CDD" id="cd04301">
    <property type="entry name" value="NAT_SF"/>
    <property type="match status" value="1"/>
</dbReference>
<keyword evidence="3" id="KW-1185">Reference proteome</keyword>
<comment type="caution">
    <text evidence="2">The sequence shown here is derived from an EMBL/GenBank/DDBJ whole genome shotgun (WGS) entry which is preliminary data.</text>
</comment>
<dbReference type="Pfam" id="PF13302">
    <property type="entry name" value="Acetyltransf_3"/>
    <property type="match status" value="1"/>
</dbReference>
<gene>
    <name evidence="2" type="ORF">HMPREF0645_2052</name>
</gene>
<feature type="domain" description="N-acetyltransferase" evidence="1">
    <location>
        <begin position="7"/>
        <end position="170"/>
    </location>
</feature>
<name>D1PYL7_9BACT</name>
<evidence type="ECO:0000313" key="3">
    <source>
        <dbReference type="Proteomes" id="UP000003160"/>
    </source>
</evidence>
<accession>D1PYL7</accession>
<dbReference type="EMBL" id="ACKS01000078">
    <property type="protein sequence ID" value="EFA43562.1"/>
    <property type="molecule type" value="Genomic_DNA"/>
</dbReference>
<dbReference type="AlphaFoldDB" id="D1PYL7"/>
<dbReference type="GO" id="GO:0016747">
    <property type="term" value="F:acyltransferase activity, transferring groups other than amino-acyl groups"/>
    <property type="evidence" value="ECO:0007669"/>
    <property type="project" value="InterPro"/>
</dbReference>
<dbReference type="PANTHER" id="PTHR43415:SF3">
    <property type="entry name" value="GNAT-FAMILY ACETYLTRANSFERASE"/>
    <property type="match status" value="1"/>
</dbReference>
<dbReference type="InterPro" id="IPR016181">
    <property type="entry name" value="Acyl_CoA_acyltransferase"/>
</dbReference>
<reference evidence="2 3" key="1">
    <citation type="submission" date="2009-10" db="EMBL/GenBank/DDBJ databases">
        <authorList>
            <person name="Qin X."/>
            <person name="Bachman B."/>
            <person name="Battles P."/>
            <person name="Bell A."/>
            <person name="Bess C."/>
            <person name="Bickham C."/>
            <person name="Chaboub L."/>
            <person name="Chen D."/>
            <person name="Coyle M."/>
            <person name="Deiros D.R."/>
            <person name="Dinh H."/>
            <person name="Forbes L."/>
            <person name="Fowler G."/>
            <person name="Francisco L."/>
            <person name="Fu Q."/>
            <person name="Gubbala S."/>
            <person name="Hale W."/>
            <person name="Han Y."/>
            <person name="Hemphill L."/>
            <person name="Highlander S.K."/>
            <person name="Hirani K."/>
            <person name="Hogues M."/>
            <person name="Jackson L."/>
            <person name="Jakkamsetti A."/>
            <person name="Javaid M."/>
            <person name="Jiang H."/>
            <person name="Korchina V."/>
            <person name="Kovar C."/>
            <person name="Lara F."/>
            <person name="Lee S."/>
            <person name="Mata R."/>
            <person name="Mathew T."/>
            <person name="Moen C."/>
            <person name="Morales K."/>
            <person name="Munidasa M."/>
            <person name="Nazareth L."/>
            <person name="Ngo R."/>
            <person name="Nguyen L."/>
            <person name="Okwuonu G."/>
            <person name="Ongeri F."/>
            <person name="Patil S."/>
            <person name="Petrosino J."/>
            <person name="Pham C."/>
            <person name="Pham P."/>
            <person name="Pu L.-L."/>
            <person name="Puazo M."/>
            <person name="Raj R."/>
            <person name="Reid J."/>
            <person name="Rouhana J."/>
            <person name="Saada N."/>
            <person name="Shang Y."/>
            <person name="Simmons D."/>
            <person name="Thornton R."/>
            <person name="Warren J."/>
            <person name="Weissenberger G."/>
            <person name="Zhang J."/>
            <person name="Zhang L."/>
            <person name="Zhou C."/>
            <person name="Zhu D."/>
            <person name="Muzny D."/>
            <person name="Worley K."/>
            <person name="Gibbs R."/>
        </authorList>
    </citation>
    <scope>NUCLEOTIDE SEQUENCE [LARGE SCALE GENOMIC DNA]</scope>
    <source>
        <strain evidence="2 3">DSM 17361</strain>
    </source>
</reference>
<dbReference type="PROSITE" id="PS51186">
    <property type="entry name" value="GNAT"/>
    <property type="match status" value="1"/>
</dbReference>
<dbReference type="Proteomes" id="UP000003160">
    <property type="component" value="Unassembled WGS sequence"/>
</dbReference>
<protein>
    <submittedName>
        <fullName evidence="2">Acetyltransferase, GNAT family</fullName>
    </submittedName>
</protein>